<proteinExistence type="inferred from homology"/>
<evidence type="ECO:0000256" key="10">
    <source>
        <dbReference type="ARBA" id="ARBA00033228"/>
    </source>
</evidence>
<comment type="pathway">
    <text evidence="1">Amino-acid biosynthesis; L-lysine biosynthesis via AAA pathway; L-lysine from L-alpha-aminoadipate (fungal route): step 3/3.</text>
</comment>
<name>A0A1I5GKL9_9HYPH</name>
<evidence type="ECO:0000313" key="16">
    <source>
        <dbReference type="EMBL" id="SFO36614.1"/>
    </source>
</evidence>
<protein>
    <recommendedName>
        <fullName evidence="5">Saccharopine dehydrogenase [NAD(+), L-lysine-forming]</fullName>
        <ecNumber evidence="4">1.5.1.7</ecNumber>
    </recommendedName>
    <alternativeName>
        <fullName evidence="10">Lysine--2-oxoglutarate reductase</fullName>
    </alternativeName>
</protein>
<feature type="active site" description="Proton acceptor" evidence="12">
    <location>
        <position position="83"/>
    </location>
</feature>
<keyword evidence="7" id="KW-0560">Oxidoreductase</keyword>
<feature type="binding site" evidence="13">
    <location>
        <position position="275"/>
    </location>
    <ligand>
        <name>NAD(+)</name>
        <dbReference type="ChEBI" id="CHEBI:57540"/>
    </ligand>
</feature>
<dbReference type="PANTHER" id="PTHR11133">
    <property type="entry name" value="SACCHAROPINE DEHYDROGENASE"/>
    <property type="match status" value="1"/>
</dbReference>
<feature type="domain" description="Alanine dehydrogenase/pyridine nucleotide transhydrogenase N-terminal" evidence="15">
    <location>
        <begin position="13"/>
        <end position="147"/>
    </location>
</feature>
<sequence length="364" mass="40314">MSPTPSDQKAHFWLRDEDRSTERRTALTPKNAKLLIEKGFSVTVEKSEKRVCTNEDYEAVGCALAEPRSWVDAPKETVILGLKELAETPDKLPHRMIHFAHIYKDQTGWEKEMARFVNGEGLLYDIEFLTNENGRRVAAFGYWAGWMGAALGAFRLLERRAGRNEITKGVSPFESQQAIIDRLKALAEEGEGDLPTAIVIGAKGRSGTGASECLEAIGMTVTKWDIEETRILDRRALLSHDMMVNCVLMFGPGLLLANKTHLAAEGAKMKVISDVSCDPFSDFNPLPIYNAPTSWDAPVIEVAKNGLGDAVEVTSIDNLPSLLPAQAAEEFSDQFITSLLRFDDGIEWKNAKAKFEEVRAKANL</sequence>
<feature type="binding site" evidence="13">
    <location>
        <position position="229"/>
    </location>
    <ligand>
        <name>NAD(+)</name>
        <dbReference type="ChEBI" id="CHEBI:57540"/>
    </ligand>
</feature>
<dbReference type="Proteomes" id="UP000199236">
    <property type="component" value="Unassembled WGS sequence"/>
</dbReference>
<evidence type="ECO:0000259" key="15">
    <source>
        <dbReference type="SMART" id="SM01003"/>
    </source>
</evidence>
<dbReference type="RefSeq" id="WP_175528038.1">
    <property type="nucleotide sequence ID" value="NZ_FOVR01000005.1"/>
</dbReference>
<feature type="binding site" evidence="13">
    <location>
        <position position="225"/>
    </location>
    <ligand>
        <name>NAD(+)</name>
        <dbReference type="ChEBI" id="CHEBI:57540"/>
    </ligand>
</feature>
<evidence type="ECO:0000256" key="5">
    <source>
        <dbReference type="ARBA" id="ARBA00021221"/>
    </source>
</evidence>
<dbReference type="SMART" id="SM01003">
    <property type="entry name" value="AlaDh_PNT_N"/>
    <property type="match status" value="1"/>
</dbReference>
<evidence type="ECO:0000259" key="14">
    <source>
        <dbReference type="SMART" id="SM01002"/>
    </source>
</evidence>
<dbReference type="EC" id="1.5.1.7" evidence="4"/>
<feature type="binding site" evidence="13">
    <location>
        <begin position="316"/>
        <end position="319"/>
    </location>
    <ligand>
        <name>NAD(+)</name>
        <dbReference type="ChEBI" id="CHEBI:57540"/>
    </ligand>
</feature>
<comment type="subunit">
    <text evidence="3">Monomer.</text>
</comment>
<accession>A0A1I5GKL9</accession>
<dbReference type="GO" id="GO:0019878">
    <property type="term" value="P:lysine biosynthetic process via aminoadipic acid"/>
    <property type="evidence" value="ECO:0007669"/>
    <property type="project" value="UniProtKB-UniPathway"/>
</dbReference>
<dbReference type="PANTHER" id="PTHR11133:SF23">
    <property type="entry name" value="SACCHAROPINE DEHYDROGENASE [NAD(+), L-LYSINE-FORMING]"/>
    <property type="match status" value="1"/>
</dbReference>
<keyword evidence="17" id="KW-1185">Reference proteome</keyword>
<evidence type="ECO:0000256" key="3">
    <source>
        <dbReference type="ARBA" id="ARBA00011245"/>
    </source>
</evidence>
<evidence type="ECO:0000256" key="8">
    <source>
        <dbReference type="ARBA" id="ARBA00023027"/>
    </source>
</evidence>
<evidence type="ECO:0000256" key="7">
    <source>
        <dbReference type="ARBA" id="ARBA00023002"/>
    </source>
</evidence>
<dbReference type="GO" id="GO:0004754">
    <property type="term" value="F:saccharopine dehydrogenase (NAD+, L-lysine-forming) activity"/>
    <property type="evidence" value="ECO:0007669"/>
    <property type="project" value="UniProtKB-EC"/>
</dbReference>
<gene>
    <name evidence="16" type="ORF">SAMN04488056_10534</name>
</gene>
<dbReference type="Gene3D" id="3.40.50.720">
    <property type="entry name" value="NAD(P)-binding Rossmann-like Domain"/>
    <property type="match status" value="2"/>
</dbReference>
<dbReference type="InterPro" id="IPR027281">
    <property type="entry name" value="Lys1"/>
</dbReference>
<evidence type="ECO:0000256" key="4">
    <source>
        <dbReference type="ARBA" id="ARBA00012847"/>
    </source>
</evidence>
<evidence type="ECO:0000256" key="13">
    <source>
        <dbReference type="PIRSR" id="PIRSR018250-3"/>
    </source>
</evidence>
<dbReference type="STRING" id="655353.SAMN04488056_10534"/>
<dbReference type="SMART" id="SM01002">
    <property type="entry name" value="AlaDh_PNT_C"/>
    <property type="match status" value="1"/>
</dbReference>
<evidence type="ECO:0000256" key="2">
    <source>
        <dbReference type="ARBA" id="ARBA00005689"/>
    </source>
</evidence>
<evidence type="ECO:0000256" key="11">
    <source>
        <dbReference type="ARBA" id="ARBA00047860"/>
    </source>
</evidence>
<feature type="domain" description="Alanine dehydrogenase/pyridine nucleotide transhydrogenase NAD(H)-binding" evidence="14">
    <location>
        <begin position="186"/>
        <end position="315"/>
    </location>
</feature>
<dbReference type="UniPathway" id="UPA00033">
    <property type="reaction ID" value="UER00034"/>
</dbReference>
<feature type="binding site" evidence="13">
    <location>
        <position position="135"/>
    </location>
    <ligand>
        <name>NAD(+)</name>
        <dbReference type="ChEBI" id="CHEBI:57540"/>
    </ligand>
</feature>
<dbReference type="InterPro" id="IPR036291">
    <property type="entry name" value="NAD(P)-bd_dom_sf"/>
</dbReference>
<dbReference type="InterPro" id="IPR007698">
    <property type="entry name" value="AlaDH/PNT_NAD(H)-bd"/>
</dbReference>
<evidence type="ECO:0000256" key="12">
    <source>
        <dbReference type="PIRSR" id="PIRSR018250-1"/>
    </source>
</evidence>
<evidence type="ECO:0000256" key="9">
    <source>
        <dbReference type="ARBA" id="ARBA00023157"/>
    </source>
</evidence>
<comment type="similarity">
    <text evidence="2">Belongs to the AlaDH/PNT family.</text>
</comment>
<dbReference type="Pfam" id="PF05222">
    <property type="entry name" value="AlaDh_PNT_N"/>
    <property type="match status" value="1"/>
</dbReference>
<dbReference type="GO" id="GO:0005737">
    <property type="term" value="C:cytoplasm"/>
    <property type="evidence" value="ECO:0007669"/>
    <property type="project" value="TreeGrafter"/>
</dbReference>
<dbReference type="InterPro" id="IPR051168">
    <property type="entry name" value="AASS"/>
</dbReference>
<keyword evidence="6" id="KW-0028">Amino-acid biosynthesis</keyword>
<evidence type="ECO:0000256" key="6">
    <source>
        <dbReference type="ARBA" id="ARBA00022605"/>
    </source>
</evidence>
<dbReference type="CDD" id="cd12188">
    <property type="entry name" value="SDH"/>
    <property type="match status" value="1"/>
</dbReference>
<comment type="catalytic activity">
    <reaction evidence="11">
        <text>L-saccharopine + NAD(+) + H2O = L-lysine + 2-oxoglutarate + NADH + H(+)</text>
        <dbReference type="Rhea" id="RHEA:12440"/>
        <dbReference type="ChEBI" id="CHEBI:15377"/>
        <dbReference type="ChEBI" id="CHEBI:15378"/>
        <dbReference type="ChEBI" id="CHEBI:16810"/>
        <dbReference type="ChEBI" id="CHEBI:32551"/>
        <dbReference type="ChEBI" id="CHEBI:57540"/>
        <dbReference type="ChEBI" id="CHEBI:57945"/>
        <dbReference type="ChEBI" id="CHEBI:57951"/>
        <dbReference type="EC" id="1.5.1.7"/>
    </reaction>
</comment>
<keyword evidence="8 13" id="KW-0520">NAD</keyword>
<dbReference type="AlphaFoldDB" id="A0A1I5GKL9"/>
<keyword evidence="9" id="KW-1015">Disulfide bond</keyword>
<dbReference type="SUPFAM" id="SSF52283">
    <property type="entry name" value="Formate/glycerate dehydrogenase catalytic domain-like"/>
    <property type="match status" value="1"/>
</dbReference>
<dbReference type="PIRSF" id="PIRSF018250">
    <property type="entry name" value="Saccharopine_DH_Lys"/>
    <property type="match status" value="1"/>
</dbReference>
<dbReference type="SUPFAM" id="SSF51735">
    <property type="entry name" value="NAD(P)-binding Rossmann-fold domains"/>
    <property type="match status" value="1"/>
</dbReference>
<dbReference type="InterPro" id="IPR007886">
    <property type="entry name" value="AlaDH/PNT_N"/>
</dbReference>
<evidence type="ECO:0000313" key="17">
    <source>
        <dbReference type="Proteomes" id="UP000199236"/>
    </source>
</evidence>
<reference evidence="16 17" key="1">
    <citation type="submission" date="2016-10" db="EMBL/GenBank/DDBJ databases">
        <authorList>
            <person name="de Groot N.N."/>
        </authorList>
    </citation>
    <scope>NUCLEOTIDE SEQUENCE [LARGE SCALE GENOMIC DNA]</scope>
    <source>
        <strain evidence="16 17">CGMCC 1.9157</strain>
    </source>
</reference>
<feature type="active site" description="Proton donor" evidence="12">
    <location>
        <position position="101"/>
    </location>
</feature>
<feature type="binding site" evidence="13">
    <location>
        <begin position="204"/>
        <end position="205"/>
    </location>
    <ligand>
        <name>NAD(+)</name>
        <dbReference type="ChEBI" id="CHEBI:57540"/>
    </ligand>
</feature>
<organism evidence="16 17">
    <name type="scientific">Cohaesibacter marisflavi</name>
    <dbReference type="NCBI Taxonomy" id="655353"/>
    <lineage>
        <taxon>Bacteria</taxon>
        <taxon>Pseudomonadati</taxon>
        <taxon>Pseudomonadota</taxon>
        <taxon>Alphaproteobacteria</taxon>
        <taxon>Hyphomicrobiales</taxon>
        <taxon>Cohaesibacteraceae</taxon>
    </lineage>
</organism>
<evidence type="ECO:0000256" key="1">
    <source>
        <dbReference type="ARBA" id="ARBA00004884"/>
    </source>
</evidence>
<dbReference type="EMBL" id="FOVR01000005">
    <property type="protein sequence ID" value="SFO36614.1"/>
    <property type="molecule type" value="Genomic_DNA"/>
</dbReference>